<evidence type="ECO:0000256" key="1">
    <source>
        <dbReference type="SAM" id="Phobius"/>
    </source>
</evidence>
<reference evidence="2" key="1">
    <citation type="submission" date="2021-01" db="EMBL/GenBank/DDBJ databases">
        <title>Adiantum capillus-veneris genome.</title>
        <authorList>
            <person name="Fang Y."/>
            <person name="Liao Q."/>
        </authorList>
    </citation>
    <scope>NUCLEOTIDE SEQUENCE</scope>
    <source>
        <strain evidence="2">H3</strain>
        <tissue evidence="2">Leaf</tissue>
    </source>
</reference>
<organism evidence="2 3">
    <name type="scientific">Adiantum capillus-veneris</name>
    <name type="common">Maidenhair fern</name>
    <dbReference type="NCBI Taxonomy" id="13818"/>
    <lineage>
        <taxon>Eukaryota</taxon>
        <taxon>Viridiplantae</taxon>
        <taxon>Streptophyta</taxon>
        <taxon>Embryophyta</taxon>
        <taxon>Tracheophyta</taxon>
        <taxon>Polypodiopsida</taxon>
        <taxon>Polypodiidae</taxon>
        <taxon>Polypodiales</taxon>
        <taxon>Pteridineae</taxon>
        <taxon>Pteridaceae</taxon>
        <taxon>Vittarioideae</taxon>
        <taxon>Adiantum</taxon>
    </lineage>
</organism>
<evidence type="ECO:0000313" key="3">
    <source>
        <dbReference type="Proteomes" id="UP000886520"/>
    </source>
</evidence>
<sequence length="147" mass="15039">MASKKGKNRTNAGIAGALLVVNFALYLAILGISSWAVNGLLDGNPDVQGSVATFTFVAVALLAGIVGIASVFVGFLLLKAWTSETVSSSTAIGYLALLFSFLAVGFAAKDLSVTAIGKSVELKVLDGLVIAVAATQLLFVGFLTSRI</sequence>
<keyword evidence="1" id="KW-0472">Membrane</keyword>
<keyword evidence="1" id="KW-0812">Transmembrane</keyword>
<dbReference type="PANTHER" id="PTHR33294:SF8">
    <property type="entry name" value="OS02G0731500 PROTEIN"/>
    <property type="match status" value="1"/>
</dbReference>
<name>A0A9D4V2Y5_ADICA</name>
<protein>
    <submittedName>
        <fullName evidence="2">Uncharacterized protein</fullName>
    </submittedName>
</protein>
<feature type="transmembrane region" description="Helical" evidence="1">
    <location>
        <begin position="56"/>
        <end position="78"/>
    </location>
</feature>
<gene>
    <name evidence="2" type="ORF">GOP47_0005974</name>
</gene>
<keyword evidence="1" id="KW-1133">Transmembrane helix</keyword>
<dbReference type="Pfam" id="PF05512">
    <property type="entry name" value="AWPM-19"/>
    <property type="match status" value="1"/>
</dbReference>
<dbReference type="Proteomes" id="UP000886520">
    <property type="component" value="Chromosome 6"/>
</dbReference>
<proteinExistence type="predicted"/>
<dbReference type="OrthoDB" id="631515at2759"/>
<feature type="transmembrane region" description="Helical" evidence="1">
    <location>
        <begin position="128"/>
        <end position="145"/>
    </location>
</feature>
<accession>A0A9D4V2Y5</accession>
<keyword evidence="3" id="KW-1185">Reference proteome</keyword>
<feature type="transmembrane region" description="Helical" evidence="1">
    <location>
        <begin position="90"/>
        <end position="108"/>
    </location>
</feature>
<evidence type="ECO:0000313" key="2">
    <source>
        <dbReference type="EMBL" id="KAI5078303.1"/>
    </source>
</evidence>
<dbReference type="EMBL" id="JABFUD020000006">
    <property type="protein sequence ID" value="KAI5078303.1"/>
    <property type="molecule type" value="Genomic_DNA"/>
</dbReference>
<dbReference type="InterPro" id="IPR008390">
    <property type="entry name" value="AWPM-19"/>
</dbReference>
<dbReference type="AlphaFoldDB" id="A0A9D4V2Y5"/>
<feature type="transmembrane region" description="Helical" evidence="1">
    <location>
        <begin position="12"/>
        <end position="36"/>
    </location>
</feature>
<comment type="caution">
    <text evidence="2">The sequence shown here is derived from an EMBL/GenBank/DDBJ whole genome shotgun (WGS) entry which is preliminary data.</text>
</comment>
<dbReference type="PANTHER" id="PTHR33294">
    <property type="entry name" value="AWPM-19-LIKE FAMILY PROTEIN"/>
    <property type="match status" value="1"/>
</dbReference>